<reference evidence="2" key="1">
    <citation type="submission" date="2023-04" db="EMBL/GenBank/DDBJ databases">
        <title>Phytophthora lilii NBRC 32176.</title>
        <authorList>
            <person name="Ichikawa N."/>
            <person name="Sato H."/>
            <person name="Tonouchi N."/>
        </authorList>
    </citation>
    <scope>NUCLEOTIDE SEQUENCE</scope>
    <source>
        <strain evidence="2">NBRC 32176</strain>
    </source>
</reference>
<dbReference type="AlphaFoldDB" id="A0A9W6UD74"/>
<gene>
    <name evidence="2" type="ORF">Plil01_001275900</name>
</gene>
<evidence type="ECO:0000256" key="1">
    <source>
        <dbReference type="SAM" id="MobiDB-lite"/>
    </source>
</evidence>
<organism evidence="2 3">
    <name type="scientific">Phytophthora lilii</name>
    <dbReference type="NCBI Taxonomy" id="2077276"/>
    <lineage>
        <taxon>Eukaryota</taxon>
        <taxon>Sar</taxon>
        <taxon>Stramenopiles</taxon>
        <taxon>Oomycota</taxon>
        <taxon>Peronosporomycetes</taxon>
        <taxon>Peronosporales</taxon>
        <taxon>Peronosporaceae</taxon>
        <taxon>Phytophthora</taxon>
    </lineage>
</organism>
<comment type="caution">
    <text evidence="2">The sequence shown here is derived from an EMBL/GenBank/DDBJ whole genome shotgun (WGS) entry which is preliminary data.</text>
</comment>
<feature type="region of interest" description="Disordered" evidence="1">
    <location>
        <begin position="1"/>
        <end position="40"/>
    </location>
</feature>
<accession>A0A9W6UD74</accession>
<dbReference type="EMBL" id="BSXW01000808">
    <property type="protein sequence ID" value="GMF29967.1"/>
    <property type="molecule type" value="Genomic_DNA"/>
</dbReference>
<keyword evidence="3" id="KW-1185">Reference proteome</keyword>
<proteinExistence type="predicted"/>
<sequence>MMKAGADSCTGLNSDEDNSLQEEPEDEEDAEEHDDDEEWMESLRMKNLMTKWGSYQIRLGSRLPKAREPWR</sequence>
<name>A0A9W6UD74_9STRA</name>
<protein>
    <submittedName>
        <fullName evidence="2">Unnamed protein product</fullName>
    </submittedName>
</protein>
<dbReference type="Proteomes" id="UP001165083">
    <property type="component" value="Unassembled WGS sequence"/>
</dbReference>
<evidence type="ECO:0000313" key="2">
    <source>
        <dbReference type="EMBL" id="GMF29967.1"/>
    </source>
</evidence>
<feature type="compositionally biased region" description="Acidic residues" evidence="1">
    <location>
        <begin position="14"/>
        <end position="40"/>
    </location>
</feature>
<evidence type="ECO:0000313" key="3">
    <source>
        <dbReference type="Proteomes" id="UP001165083"/>
    </source>
</evidence>